<sequence>MEDAARLEAKQIISQYMSSDSASLLSDASFSEREHLADLHKQIELRKAYRDGLRSLNLGLYALKQGMCRHGSDAFEEQLAKDYHSTIRELVEKQREASHGLQHLCNEYTLLGNSRQALIEQAELQKLQTVVRLQEQVRVKLSNTRVVKQWDRDKATLMSEQKEMLKLDDIGKEIMQKRQLMLDRKHGEIASILICIGEGVEKAEELRIKLAEVTKQQRDELHDDQSSDADLRSEDAKKDAGAGEAERDTNTAPMFDSIDWNLGSVSMDLRLDLNFKNPNDFPDILTHLSTINTNKYHLKDGKQHSAGKGDKQNMRKADERKIFSQKSNKQTFGKTSSSDYALDDATASKKSKMNDSTEKVYVQVVANGNENAKADNNREKYSQRIIVGTPKPLQKQHNENMTNIQHKVSRKKASMSTQQETSSNQGPTLERKAVPVAGIGPQDMKKIQEVDTGSPQTRCRTPANKSTGNSVGAPSSNPSKSKREPQSVTQQQQQQQQRVQQEKKVAAQQKQAEPQKRTRSIKMLSPVCTTNQSKPVQKPSTDVNVPTPMDLESAGIQDVESSTCNNDSLDFGMQSGSSEFDLNFSDDLRPDPGTNEPDDLDFLSVNPGRVTRSKGQKKKANNSAKSVGSGDDMDTFDFTFGGSNSSESLEQPEDLF</sequence>
<feature type="compositionally biased region" description="Basic and acidic residues" evidence="1">
    <location>
        <begin position="299"/>
        <end position="322"/>
    </location>
</feature>
<feature type="compositionally biased region" description="Basic and acidic residues" evidence="1">
    <location>
        <begin position="216"/>
        <end position="249"/>
    </location>
</feature>
<protein>
    <submittedName>
        <fullName evidence="2">Uncharacterized protein</fullName>
    </submittedName>
</protein>
<dbReference type="VEuPathDB" id="VectorBase:AFUN002777"/>
<proteinExistence type="predicted"/>
<feature type="region of interest" description="Disordered" evidence="1">
    <location>
        <begin position="216"/>
        <end position="252"/>
    </location>
</feature>
<feature type="compositionally biased region" description="Polar residues" evidence="1">
    <location>
        <begin position="324"/>
        <end position="339"/>
    </location>
</feature>
<evidence type="ECO:0000256" key="1">
    <source>
        <dbReference type="SAM" id="MobiDB-lite"/>
    </source>
</evidence>
<organism evidence="2">
    <name type="scientific">Anopheles funestus</name>
    <name type="common">African malaria mosquito</name>
    <dbReference type="NCBI Taxonomy" id="62324"/>
    <lineage>
        <taxon>Eukaryota</taxon>
        <taxon>Metazoa</taxon>
        <taxon>Ecdysozoa</taxon>
        <taxon>Arthropoda</taxon>
        <taxon>Hexapoda</taxon>
        <taxon>Insecta</taxon>
        <taxon>Pterygota</taxon>
        <taxon>Neoptera</taxon>
        <taxon>Endopterygota</taxon>
        <taxon>Diptera</taxon>
        <taxon>Nematocera</taxon>
        <taxon>Culicoidea</taxon>
        <taxon>Culicidae</taxon>
        <taxon>Anophelinae</taxon>
        <taxon>Anopheles</taxon>
    </lineage>
</organism>
<feature type="compositionally biased region" description="Polar residues" evidence="1">
    <location>
        <begin position="414"/>
        <end position="427"/>
    </location>
</feature>
<feature type="compositionally biased region" description="Basic residues" evidence="1">
    <location>
        <begin position="611"/>
        <end position="620"/>
    </location>
</feature>
<name>A0A182R9B7_ANOFN</name>
<dbReference type="VEuPathDB" id="VectorBase:AFUN2_013983"/>
<feature type="compositionally biased region" description="Polar residues" evidence="1">
    <location>
        <begin position="559"/>
        <end position="580"/>
    </location>
</feature>
<feature type="region of interest" description="Disordered" evidence="1">
    <location>
        <begin position="299"/>
        <end position="339"/>
    </location>
</feature>
<dbReference type="AlphaFoldDB" id="A0A182R9B7"/>
<accession>A0A182R9B7</accession>
<feature type="compositionally biased region" description="Low complexity" evidence="1">
    <location>
        <begin position="486"/>
        <end position="499"/>
    </location>
</feature>
<feature type="region of interest" description="Disordered" evidence="1">
    <location>
        <begin position="406"/>
        <end position="656"/>
    </location>
</feature>
<evidence type="ECO:0000313" key="2">
    <source>
        <dbReference type="EnsemblMetazoa" id="AFUN002777-PA"/>
    </source>
</evidence>
<reference evidence="2" key="1">
    <citation type="submission" date="2020-05" db="UniProtKB">
        <authorList>
            <consortium name="EnsemblMetazoa"/>
        </authorList>
    </citation>
    <scope>IDENTIFICATION</scope>
    <source>
        <strain evidence="2">FUMOZ</strain>
    </source>
</reference>
<dbReference type="EnsemblMetazoa" id="AFUN002777-RA">
    <property type="protein sequence ID" value="AFUN002777-PA"/>
    <property type="gene ID" value="AFUN002777"/>
</dbReference>
<feature type="compositionally biased region" description="Polar residues" evidence="1">
    <location>
        <begin position="527"/>
        <end position="544"/>
    </location>
</feature>
<feature type="compositionally biased region" description="Polar residues" evidence="1">
    <location>
        <begin position="451"/>
        <end position="479"/>
    </location>
</feature>